<evidence type="ECO:0000313" key="1">
    <source>
        <dbReference type="EMBL" id="MEE2526028.1"/>
    </source>
</evidence>
<comment type="caution">
    <text evidence="1">The sequence shown here is derived from an EMBL/GenBank/DDBJ whole genome shotgun (WGS) entry which is preliminary data.</text>
</comment>
<evidence type="ECO:0000313" key="2">
    <source>
        <dbReference type="Proteomes" id="UP001354971"/>
    </source>
</evidence>
<gene>
    <name evidence="1" type="ORF">V0U79_06590</name>
</gene>
<reference evidence="1 2" key="1">
    <citation type="submission" date="2024-01" db="EMBL/GenBank/DDBJ databases">
        <title>Hyphobacterium bacterium isolated from marine sediment.</title>
        <authorList>
            <person name="Zhao S."/>
        </authorList>
    </citation>
    <scope>NUCLEOTIDE SEQUENCE [LARGE SCALE GENOMIC DNA]</scope>
    <source>
        <strain evidence="2">HN65</strain>
    </source>
</reference>
<keyword evidence="2" id="KW-1185">Reference proteome</keyword>
<dbReference type="Proteomes" id="UP001354971">
    <property type="component" value="Unassembled WGS sequence"/>
</dbReference>
<dbReference type="EMBL" id="JAZDRP010000003">
    <property type="protein sequence ID" value="MEE2526028.1"/>
    <property type="molecule type" value="Genomic_DNA"/>
</dbReference>
<protein>
    <submittedName>
        <fullName evidence="1">Uncharacterized protein</fullName>
    </submittedName>
</protein>
<accession>A0ABU7LQ30</accession>
<sequence length="74" mass="8072">MITASRITPSDMLSLAFLLVDRHGAKALGYADLAVGEMEEAGDEERADAWRALKSVVEDALAGRLERDMDVTLH</sequence>
<organism evidence="1 2">
    <name type="scientific">Hyphobacterium lacteum</name>
    <dbReference type="NCBI Taxonomy" id="3116575"/>
    <lineage>
        <taxon>Bacteria</taxon>
        <taxon>Pseudomonadati</taxon>
        <taxon>Pseudomonadota</taxon>
        <taxon>Alphaproteobacteria</taxon>
        <taxon>Maricaulales</taxon>
        <taxon>Maricaulaceae</taxon>
        <taxon>Hyphobacterium</taxon>
    </lineage>
</organism>
<name>A0ABU7LQ30_9PROT</name>
<proteinExistence type="predicted"/>
<dbReference type="RefSeq" id="WP_330198687.1">
    <property type="nucleotide sequence ID" value="NZ_JAZDRP010000003.1"/>
</dbReference>